<evidence type="ECO:0000313" key="2">
    <source>
        <dbReference type="EMBL" id="THV00789.1"/>
    </source>
</evidence>
<feature type="region of interest" description="Disordered" evidence="1">
    <location>
        <begin position="28"/>
        <end position="53"/>
    </location>
</feature>
<sequence>MQITDCLTDYNRDLKPGQVEDTQHFDLRATPDYNTNSDFRGYPENSDQENGGNLHRRLSCRGVCPSVINRLVSQRPPAAPLPGYRESLDDKVVETSPRMQNAFTAAPVFFTEHYAIEDCKICPFFVMDAHFDLESLEPALFQRPDYL</sequence>
<organism evidence="2 3">
    <name type="scientific">Dendrothele bispora (strain CBS 962.96)</name>
    <dbReference type="NCBI Taxonomy" id="1314807"/>
    <lineage>
        <taxon>Eukaryota</taxon>
        <taxon>Fungi</taxon>
        <taxon>Dikarya</taxon>
        <taxon>Basidiomycota</taxon>
        <taxon>Agaricomycotina</taxon>
        <taxon>Agaricomycetes</taxon>
        <taxon>Agaricomycetidae</taxon>
        <taxon>Agaricales</taxon>
        <taxon>Agaricales incertae sedis</taxon>
        <taxon>Dendrothele</taxon>
    </lineage>
</organism>
<name>A0A4S8MF71_DENBC</name>
<dbReference type="AlphaFoldDB" id="A0A4S8MF71"/>
<dbReference type="Proteomes" id="UP000297245">
    <property type="component" value="Unassembled WGS sequence"/>
</dbReference>
<reference evidence="2 3" key="1">
    <citation type="journal article" date="2019" name="Nat. Ecol. Evol.">
        <title>Megaphylogeny resolves global patterns of mushroom evolution.</title>
        <authorList>
            <person name="Varga T."/>
            <person name="Krizsan K."/>
            <person name="Foldi C."/>
            <person name="Dima B."/>
            <person name="Sanchez-Garcia M."/>
            <person name="Sanchez-Ramirez S."/>
            <person name="Szollosi G.J."/>
            <person name="Szarkandi J.G."/>
            <person name="Papp V."/>
            <person name="Albert L."/>
            <person name="Andreopoulos W."/>
            <person name="Angelini C."/>
            <person name="Antonin V."/>
            <person name="Barry K.W."/>
            <person name="Bougher N.L."/>
            <person name="Buchanan P."/>
            <person name="Buyck B."/>
            <person name="Bense V."/>
            <person name="Catcheside P."/>
            <person name="Chovatia M."/>
            <person name="Cooper J."/>
            <person name="Damon W."/>
            <person name="Desjardin D."/>
            <person name="Finy P."/>
            <person name="Geml J."/>
            <person name="Haridas S."/>
            <person name="Hughes K."/>
            <person name="Justo A."/>
            <person name="Karasinski D."/>
            <person name="Kautmanova I."/>
            <person name="Kiss B."/>
            <person name="Kocsube S."/>
            <person name="Kotiranta H."/>
            <person name="LaButti K.M."/>
            <person name="Lechner B.E."/>
            <person name="Liimatainen K."/>
            <person name="Lipzen A."/>
            <person name="Lukacs Z."/>
            <person name="Mihaltcheva S."/>
            <person name="Morgado L.N."/>
            <person name="Niskanen T."/>
            <person name="Noordeloos M.E."/>
            <person name="Ohm R.A."/>
            <person name="Ortiz-Santana B."/>
            <person name="Ovrebo C."/>
            <person name="Racz N."/>
            <person name="Riley R."/>
            <person name="Savchenko A."/>
            <person name="Shiryaev A."/>
            <person name="Soop K."/>
            <person name="Spirin V."/>
            <person name="Szebenyi C."/>
            <person name="Tomsovsky M."/>
            <person name="Tulloss R.E."/>
            <person name="Uehling J."/>
            <person name="Grigoriev I.V."/>
            <person name="Vagvolgyi C."/>
            <person name="Papp T."/>
            <person name="Martin F.M."/>
            <person name="Miettinen O."/>
            <person name="Hibbett D.S."/>
            <person name="Nagy L.G."/>
        </authorList>
    </citation>
    <scope>NUCLEOTIDE SEQUENCE [LARGE SCALE GENOMIC DNA]</scope>
    <source>
        <strain evidence="2 3">CBS 962.96</strain>
    </source>
</reference>
<gene>
    <name evidence="2" type="ORF">K435DRAFT_854446</name>
</gene>
<protein>
    <submittedName>
        <fullName evidence="2">Uncharacterized protein</fullName>
    </submittedName>
</protein>
<evidence type="ECO:0000256" key="1">
    <source>
        <dbReference type="SAM" id="MobiDB-lite"/>
    </source>
</evidence>
<keyword evidence="3" id="KW-1185">Reference proteome</keyword>
<accession>A0A4S8MF71</accession>
<dbReference type="EMBL" id="ML179099">
    <property type="protein sequence ID" value="THV00789.1"/>
    <property type="molecule type" value="Genomic_DNA"/>
</dbReference>
<proteinExistence type="predicted"/>
<evidence type="ECO:0000313" key="3">
    <source>
        <dbReference type="Proteomes" id="UP000297245"/>
    </source>
</evidence>